<name>A0A7R9T7L4_MICPS</name>
<dbReference type="EMBL" id="HBDY01001123">
    <property type="protein sequence ID" value="CAD8227694.1"/>
    <property type="molecule type" value="Transcribed_RNA"/>
</dbReference>
<protein>
    <recommendedName>
        <fullName evidence="11">t-SNARE coiled-coil homology domain-containing protein</fullName>
    </recommendedName>
</protein>
<feature type="region of interest" description="Disordered" evidence="9">
    <location>
        <begin position="118"/>
        <end position="141"/>
    </location>
</feature>
<feature type="transmembrane region" description="Helical" evidence="10">
    <location>
        <begin position="223"/>
        <end position="242"/>
    </location>
</feature>
<proteinExistence type="inferred from homology"/>
<evidence type="ECO:0000256" key="1">
    <source>
        <dbReference type="ARBA" id="ARBA00004167"/>
    </source>
</evidence>
<keyword evidence="4 10" id="KW-0812">Transmembrane</keyword>
<evidence type="ECO:0000256" key="10">
    <source>
        <dbReference type="SAM" id="Phobius"/>
    </source>
</evidence>
<sequence length="246" mass="27562">MSLPKFLKDDAWLKEFDEAEQILNEAFEIVYEREDGLMEGKNVSKLTEAVNAKARALDGKLDKLENLLTETRINEKETTRRRDLMRGLRVRGEEVVSLLGENPSGGGEVVAVAAAATTRDDASRMERGERSRTPETARTAGLDDDSLLQLQRNTMREQDDDLDDLSRIVTSTKHIGLAVGEEIDLQSRLLDELDEDVSRTGSALRRALRIAKRVFSKAENCKLLVYMSVLVAILLAALVIVLERKH</sequence>
<evidence type="ECO:0000256" key="5">
    <source>
        <dbReference type="ARBA" id="ARBA00022927"/>
    </source>
</evidence>
<dbReference type="AlphaFoldDB" id="A0A7R9T7L4"/>
<accession>A0A7R9T7L4</accession>
<evidence type="ECO:0000256" key="8">
    <source>
        <dbReference type="SAM" id="Coils"/>
    </source>
</evidence>
<feature type="coiled-coil region" evidence="8">
    <location>
        <begin position="47"/>
        <end position="81"/>
    </location>
</feature>
<dbReference type="InterPro" id="IPR000727">
    <property type="entry name" value="T_SNARE_dom"/>
</dbReference>
<dbReference type="OMA" id="SAWQDQD"/>
<dbReference type="InterPro" id="IPR006012">
    <property type="entry name" value="Syntaxin/epimorphin_CS"/>
</dbReference>
<keyword evidence="7 10" id="KW-0472">Membrane</keyword>
<dbReference type="Gene3D" id="1.20.5.110">
    <property type="match status" value="1"/>
</dbReference>
<feature type="compositionally biased region" description="Basic and acidic residues" evidence="9">
    <location>
        <begin position="118"/>
        <end position="135"/>
    </location>
</feature>
<evidence type="ECO:0000256" key="7">
    <source>
        <dbReference type="ARBA" id="ARBA00023136"/>
    </source>
</evidence>
<evidence type="ECO:0000313" key="12">
    <source>
        <dbReference type="EMBL" id="CAD8227694.1"/>
    </source>
</evidence>
<evidence type="ECO:0000256" key="2">
    <source>
        <dbReference type="ARBA" id="ARBA00009063"/>
    </source>
</evidence>
<reference evidence="12" key="1">
    <citation type="submission" date="2021-01" db="EMBL/GenBank/DDBJ databases">
        <authorList>
            <person name="Corre E."/>
            <person name="Pelletier E."/>
            <person name="Niang G."/>
            <person name="Scheremetjew M."/>
            <person name="Finn R."/>
            <person name="Kale V."/>
            <person name="Holt S."/>
            <person name="Cochrane G."/>
            <person name="Meng A."/>
            <person name="Brown T."/>
            <person name="Cohen L."/>
        </authorList>
    </citation>
    <scope>NUCLEOTIDE SEQUENCE</scope>
    <source>
        <strain evidence="12">RCC1614</strain>
    </source>
</reference>
<gene>
    <name evidence="12" type="ORF">MPUS1402_LOCUS846</name>
</gene>
<dbReference type="CDD" id="cd15841">
    <property type="entry name" value="SNARE_Qc"/>
    <property type="match status" value="1"/>
</dbReference>
<keyword evidence="6 10" id="KW-1133">Transmembrane helix</keyword>
<evidence type="ECO:0000256" key="9">
    <source>
        <dbReference type="SAM" id="MobiDB-lite"/>
    </source>
</evidence>
<dbReference type="GO" id="GO:0006886">
    <property type="term" value="P:intracellular protein transport"/>
    <property type="evidence" value="ECO:0007669"/>
    <property type="project" value="InterPro"/>
</dbReference>
<keyword evidence="3" id="KW-0813">Transport</keyword>
<keyword evidence="8" id="KW-0175">Coiled coil</keyword>
<dbReference type="SMART" id="SM00397">
    <property type="entry name" value="t_SNARE"/>
    <property type="match status" value="1"/>
</dbReference>
<organism evidence="12">
    <name type="scientific">Micromonas pusilla</name>
    <name type="common">Picoplanktonic green alga</name>
    <name type="synonym">Chromulina pusilla</name>
    <dbReference type="NCBI Taxonomy" id="38833"/>
    <lineage>
        <taxon>Eukaryota</taxon>
        <taxon>Viridiplantae</taxon>
        <taxon>Chlorophyta</taxon>
        <taxon>Mamiellophyceae</taxon>
        <taxon>Mamiellales</taxon>
        <taxon>Mamiellaceae</taxon>
        <taxon>Micromonas</taxon>
    </lineage>
</organism>
<dbReference type="SUPFAM" id="SSF58038">
    <property type="entry name" value="SNARE fusion complex"/>
    <property type="match status" value="1"/>
</dbReference>
<evidence type="ECO:0000256" key="4">
    <source>
        <dbReference type="ARBA" id="ARBA00022692"/>
    </source>
</evidence>
<evidence type="ECO:0000256" key="3">
    <source>
        <dbReference type="ARBA" id="ARBA00022448"/>
    </source>
</evidence>
<dbReference type="PANTHER" id="PTHR12791">
    <property type="entry name" value="GOLGI SNARE BET1-RELATED"/>
    <property type="match status" value="1"/>
</dbReference>
<keyword evidence="5" id="KW-0653">Protein transport</keyword>
<evidence type="ECO:0000256" key="6">
    <source>
        <dbReference type="ARBA" id="ARBA00022989"/>
    </source>
</evidence>
<dbReference type="PROSITE" id="PS00914">
    <property type="entry name" value="SYNTAXIN"/>
    <property type="match status" value="1"/>
</dbReference>
<dbReference type="PROSITE" id="PS50192">
    <property type="entry name" value="T_SNARE"/>
    <property type="match status" value="1"/>
</dbReference>
<comment type="subcellular location">
    <subcellularLocation>
        <location evidence="1">Membrane</location>
        <topology evidence="1">Single-pass membrane protein</topology>
    </subcellularLocation>
</comment>
<dbReference type="GO" id="GO:0016020">
    <property type="term" value="C:membrane"/>
    <property type="evidence" value="ECO:0007669"/>
    <property type="project" value="UniProtKB-SubCell"/>
</dbReference>
<dbReference type="GO" id="GO:0005484">
    <property type="term" value="F:SNAP receptor activity"/>
    <property type="evidence" value="ECO:0007669"/>
    <property type="project" value="InterPro"/>
</dbReference>
<evidence type="ECO:0000259" key="11">
    <source>
        <dbReference type="PROSITE" id="PS50192"/>
    </source>
</evidence>
<feature type="domain" description="T-SNARE coiled-coil homology" evidence="11">
    <location>
        <begin position="152"/>
        <end position="214"/>
    </location>
</feature>
<comment type="similarity">
    <text evidence="2">Belongs to the syntaxin family.</text>
</comment>